<dbReference type="Pfam" id="PF03734">
    <property type="entry name" value="YkuD"/>
    <property type="match status" value="1"/>
</dbReference>
<evidence type="ECO:0000259" key="2">
    <source>
        <dbReference type="Pfam" id="PF03734"/>
    </source>
</evidence>
<protein>
    <submittedName>
        <fullName evidence="3">L,D-peptidoglycan transpeptidase YkuD (ErfK/YbiS/YcfS/YnhG family)</fullName>
    </submittedName>
</protein>
<feature type="signal peptide" evidence="1">
    <location>
        <begin position="1"/>
        <end position="19"/>
    </location>
</feature>
<feature type="chain" id="PRO_5032803892" evidence="1">
    <location>
        <begin position="20"/>
        <end position="244"/>
    </location>
</feature>
<dbReference type="PANTHER" id="PTHR38589">
    <property type="entry name" value="BLR0621 PROTEIN"/>
    <property type="match status" value="1"/>
</dbReference>
<sequence>MLRLFWLQVLIAFGASVQAADLPWADAQQMVVVTTAGWDVDHGLMQTFERDGAGWKAVSSRQPITVGRSGSAWGLGLHSVAAPGPVKQEGDGRSPAGVFRIGLAFGYAPAESTALRYDGMTGSDYCIDVSGSSSYNRIVDAKVVGRSVIEGSTEPMRRDLHANGDQRYKLGFVIEHNDRGVAARGSCIFAHLWKQPGEPTAGCTAMSENAMRDLFTWLRADRQPVFVLLPQAEYEKLKENWRLP</sequence>
<dbReference type="Proteomes" id="UP000588068">
    <property type="component" value="Unassembled WGS sequence"/>
</dbReference>
<accession>A0A841HRR5</accession>
<keyword evidence="1" id="KW-0732">Signal</keyword>
<dbReference type="GO" id="GO:0016740">
    <property type="term" value="F:transferase activity"/>
    <property type="evidence" value="ECO:0007669"/>
    <property type="project" value="InterPro"/>
</dbReference>
<organism evidence="3 4">
    <name type="scientific">Povalibacter uvarum</name>
    <dbReference type="NCBI Taxonomy" id="732238"/>
    <lineage>
        <taxon>Bacteria</taxon>
        <taxon>Pseudomonadati</taxon>
        <taxon>Pseudomonadota</taxon>
        <taxon>Gammaproteobacteria</taxon>
        <taxon>Steroidobacterales</taxon>
        <taxon>Steroidobacteraceae</taxon>
        <taxon>Povalibacter</taxon>
    </lineage>
</organism>
<dbReference type="InterPro" id="IPR005490">
    <property type="entry name" value="LD_TPept_cat_dom"/>
</dbReference>
<dbReference type="RefSeq" id="WP_221304275.1">
    <property type="nucleotide sequence ID" value="NZ_JACHHZ010000004.1"/>
</dbReference>
<keyword evidence="4" id="KW-1185">Reference proteome</keyword>
<proteinExistence type="predicted"/>
<evidence type="ECO:0000313" key="3">
    <source>
        <dbReference type="EMBL" id="MBB6094768.1"/>
    </source>
</evidence>
<reference evidence="3 4" key="1">
    <citation type="submission" date="2020-08" db="EMBL/GenBank/DDBJ databases">
        <title>Genomic Encyclopedia of Type Strains, Phase IV (KMG-IV): sequencing the most valuable type-strain genomes for metagenomic binning, comparative biology and taxonomic classification.</title>
        <authorList>
            <person name="Goeker M."/>
        </authorList>
    </citation>
    <scope>NUCLEOTIDE SEQUENCE [LARGE SCALE GENOMIC DNA]</scope>
    <source>
        <strain evidence="3 4">DSM 26723</strain>
    </source>
</reference>
<gene>
    <name evidence="3" type="ORF">HNQ60_003655</name>
</gene>
<feature type="domain" description="L,D-TPase catalytic" evidence="2">
    <location>
        <begin position="60"/>
        <end position="226"/>
    </location>
</feature>
<dbReference type="EMBL" id="JACHHZ010000004">
    <property type="protein sequence ID" value="MBB6094768.1"/>
    <property type="molecule type" value="Genomic_DNA"/>
</dbReference>
<dbReference type="PANTHER" id="PTHR38589:SF1">
    <property type="entry name" value="BLR0621 PROTEIN"/>
    <property type="match status" value="1"/>
</dbReference>
<evidence type="ECO:0000256" key="1">
    <source>
        <dbReference type="SAM" id="SignalP"/>
    </source>
</evidence>
<evidence type="ECO:0000313" key="4">
    <source>
        <dbReference type="Proteomes" id="UP000588068"/>
    </source>
</evidence>
<comment type="caution">
    <text evidence="3">The sequence shown here is derived from an EMBL/GenBank/DDBJ whole genome shotgun (WGS) entry which is preliminary data.</text>
</comment>
<dbReference type="AlphaFoldDB" id="A0A841HRR5"/>
<name>A0A841HRR5_9GAMM</name>